<accession>A0ABP9SN06</accession>
<protein>
    <submittedName>
        <fullName evidence="1">Uncharacterized protein</fullName>
    </submittedName>
</protein>
<dbReference type="EMBL" id="BAABJQ010000032">
    <property type="protein sequence ID" value="GAA5198064.1"/>
    <property type="molecule type" value="Genomic_DNA"/>
</dbReference>
<keyword evidence="2" id="KW-1185">Reference proteome</keyword>
<organism evidence="1 2">
    <name type="scientific">Rugosimonospora acidiphila</name>
    <dbReference type="NCBI Taxonomy" id="556531"/>
    <lineage>
        <taxon>Bacteria</taxon>
        <taxon>Bacillati</taxon>
        <taxon>Actinomycetota</taxon>
        <taxon>Actinomycetes</taxon>
        <taxon>Micromonosporales</taxon>
        <taxon>Micromonosporaceae</taxon>
        <taxon>Rugosimonospora</taxon>
    </lineage>
</organism>
<dbReference type="PROSITE" id="PS51318">
    <property type="entry name" value="TAT"/>
    <property type="match status" value="1"/>
</dbReference>
<dbReference type="Gene3D" id="3.20.20.80">
    <property type="entry name" value="Glycosidases"/>
    <property type="match status" value="2"/>
</dbReference>
<dbReference type="InterPro" id="IPR006311">
    <property type="entry name" value="TAT_signal"/>
</dbReference>
<name>A0ABP9SN06_9ACTN</name>
<evidence type="ECO:0000313" key="2">
    <source>
        <dbReference type="Proteomes" id="UP001501570"/>
    </source>
</evidence>
<dbReference type="Gene3D" id="3.40.50.880">
    <property type="match status" value="1"/>
</dbReference>
<proteinExistence type="predicted"/>
<reference evidence="2" key="1">
    <citation type="journal article" date="2019" name="Int. J. Syst. Evol. Microbiol.">
        <title>The Global Catalogue of Microorganisms (GCM) 10K type strain sequencing project: providing services to taxonomists for standard genome sequencing and annotation.</title>
        <authorList>
            <consortium name="The Broad Institute Genomics Platform"/>
            <consortium name="The Broad Institute Genome Sequencing Center for Infectious Disease"/>
            <person name="Wu L."/>
            <person name="Ma J."/>
        </authorList>
    </citation>
    <scope>NUCLEOTIDE SEQUENCE [LARGE SCALE GENOMIC DNA]</scope>
    <source>
        <strain evidence="2">JCM 18304</strain>
    </source>
</reference>
<dbReference type="SUPFAM" id="SSF49785">
    <property type="entry name" value="Galactose-binding domain-like"/>
    <property type="match status" value="1"/>
</dbReference>
<dbReference type="InterPro" id="IPR029062">
    <property type="entry name" value="Class_I_gatase-like"/>
</dbReference>
<comment type="caution">
    <text evidence="1">The sequence shown here is derived from an EMBL/GenBank/DDBJ whole genome shotgun (WGS) entry which is preliminary data.</text>
</comment>
<dbReference type="InterPro" id="IPR008979">
    <property type="entry name" value="Galactose-bd-like_sf"/>
</dbReference>
<sequence length="1322" mass="143202">MMEVSRRRLLSGAAGMAAAGLGSSVLLGEADPAAAAPATPAAGSPPLAHLPATALRGYGTLAADSLRIGDLSVLRIQCASTDSAKLVHAKYLSDLTRLPGVTRTTLSLGPLTLPLYQTAAGVVAALTSDKTVVILAANGKPEFTTHAATAIPKGARTADFGPQVDVPLYLDRFDKYGLLFYFAPFALPLTWDHTKVYDYGQDFDFIEQNGLGVALWDQPLEINSAEGLTRVPDWDWVAAEFARRGIPAHINTQIADGMWLPNRYREQTMQKMPQYTGYYGNPGASNYGVGPISYAATTAMDAELGQLQDTVRQYAGSDNVVGWLEPHGELSGAPASVALVEYGPVADASFRTFLTNRYKELSALATAWHGSAGAIASWDDVHVPEVASFVGWGPEAVDLTGTWRVLYPGAVAPPSGWDQPGFDDTSWGSLVMPGSDRVEFLPRQAMLARGTVAVSADWLAAHPRVWLYSFDLNSGFAAPMPVSINGHPTAGIPVQLLQHFGSVEVTGLLQAGDNLVTLTLPQGYLGYRAFLTGDEPKQYPSLGPQKNAQWVDFQDWSRWIRQGAIRRGVEMIRQVDAQRPVNLMSPDSYADLLKQVAAEYGANFHNTGYAAGYWAEFHPLLMRSVGRPSTAEPGAGPQNADQLRYCFGRWISEGLNGITYFPSQEDAMSRPDVLALFLANRTMYESIGKYHVPTAQVAVLYDMRLPGHGAFPWQPDPNVWLPGGYYATNSGYALLPVCPRDGVSYLDFADGTVDKYQVIIDANSPFMDEQLVDQIEAWVRKGGTFITYMQTGRHTPTEVDAWPINRLTGYEVTGKDTYTAHQPALGQQSYSADASHPLTPAAGQPVFTDTTWLAGVRGSGLRLRKVAADAQNLLLWEDGTVAAGMRKLGNGRIIHLGCHFEEIMDRNPAPDTTRFLGQVMDYLKVERVPASAADVVFRHFISNTGLHDVWVLYNDTANPVTTNLKFTGPHPPTELSELNSSTITPVTTTNGQPGVYGIILPAWETRMFISPRSDVVGSPLEWLTLQRDWWSGTAKPDPTPLPTRAELQRNVVAFRDDWAFLPVDGAAAADIAALTASDVDDSGWERRSLGIWTHPDHPEVRHAVLRRTFTIPADWTSGDIELWLAMDRENTTFHDTGRIYLDGKLIRDFNAGGLSGLPATALLPPGDHVMALEIQGASVATGVTAEAWAYHIPEPTARQDLSGSWTVTSANGLQETGEVSLPGSFTGSFAARDVTIDASHAGSNVVLYVQRPGASLSGILINGTVIGDLYPALRAGDNLLVNITNKVKFGGTNQIELFSSNSAAAAKINGVEIRFYDPAVYP</sequence>
<dbReference type="SUPFAM" id="SSF52317">
    <property type="entry name" value="Class I glutamine amidotransferase-like"/>
    <property type="match status" value="1"/>
</dbReference>
<gene>
    <name evidence="1" type="ORF">GCM10023322_70630</name>
</gene>
<dbReference type="Proteomes" id="UP001501570">
    <property type="component" value="Unassembled WGS sequence"/>
</dbReference>
<evidence type="ECO:0000313" key="1">
    <source>
        <dbReference type="EMBL" id="GAA5198064.1"/>
    </source>
</evidence>